<dbReference type="Proteomes" id="UP001529338">
    <property type="component" value="Unassembled WGS sequence"/>
</dbReference>
<dbReference type="RefSeq" id="WP_289454565.1">
    <property type="nucleotide sequence ID" value="NZ_JAUCGQ010000001.1"/>
</dbReference>
<evidence type="ECO:0000313" key="1">
    <source>
        <dbReference type="EMBL" id="MDM7854743.1"/>
    </source>
</evidence>
<keyword evidence="2" id="KW-1185">Reference proteome</keyword>
<sequence>MDSRPAADRAFDAASRLKLGSWEAVESVAVLAATHPERPESRPLLAAAQDAATQLKAGTWESVRALAWLGRAAAAVG</sequence>
<accession>A0ABT7SEX3</accession>
<proteinExistence type="predicted"/>
<evidence type="ECO:0000313" key="2">
    <source>
        <dbReference type="Proteomes" id="UP001529338"/>
    </source>
</evidence>
<dbReference type="EMBL" id="JAUCGQ010000001">
    <property type="protein sequence ID" value="MDM7854743.1"/>
    <property type="molecule type" value="Genomic_DNA"/>
</dbReference>
<comment type="caution">
    <text evidence="1">The sequence shown here is derived from an EMBL/GenBank/DDBJ whole genome shotgun (WGS) entry which is preliminary data.</text>
</comment>
<organism evidence="1 2">
    <name type="scientific">Cellulomonas alba</name>
    <dbReference type="NCBI Taxonomy" id="3053467"/>
    <lineage>
        <taxon>Bacteria</taxon>
        <taxon>Bacillati</taxon>
        <taxon>Actinomycetota</taxon>
        <taxon>Actinomycetes</taxon>
        <taxon>Micrococcales</taxon>
        <taxon>Cellulomonadaceae</taxon>
        <taxon>Cellulomonas</taxon>
    </lineage>
</organism>
<protein>
    <submittedName>
        <fullName evidence="1">Uncharacterized protein</fullName>
    </submittedName>
</protein>
<gene>
    <name evidence="1" type="ORF">QRT04_07355</name>
</gene>
<name>A0ABT7SEX3_9CELL</name>
<reference evidence="1 2" key="1">
    <citation type="submission" date="2023-06" db="EMBL/GenBank/DDBJ databases">
        <title>Cellulomonas sp. MW4 Whole genome sequence.</title>
        <authorList>
            <person name="Park S."/>
        </authorList>
    </citation>
    <scope>NUCLEOTIDE SEQUENCE [LARGE SCALE GENOMIC DNA]</scope>
    <source>
        <strain evidence="1 2">MW4</strain>
    </source>
</reference>